<evidence type="ECO:0000313" key="2">
    <source>
        <dbReference type="WBParaSite" id="SRDH1_5290.1"/>
    </source>
</evidence>
<dbReference type="Proteomes" id="UP000050792">
    <property type="component" value="Unassembled WGS sequence"/>
</dbReference>
<keyword evidence="1" id="KW-1185">Reference proteome</keyword>
<protein>
    <submittedName>
        <fullName evidence="2">Uncharacterized protein</fullName>
    </submittedName>
</protein>
<dbReference type="WBParaSite" id="SRDH1_5290.1">
    <property type="protein sequence ID" value="SRDH1_5290.1"/>
    <property type="gene ID" value="SRDH1_5290"/>
</dbReference>
<organism evidence="1 2">
    <name type="scientific">Schistosoma rodhaini</name>
    <dbReference type="NCBI Taxonomy" id="6188"/>
    <lineage>
        <taxon>Eukaryota</taxon>
        <taxon>Metazoa</taxon>
        <taxon>Spiralia</taxon>
        <taxon>Lophotrochozoa</taxon>
        <taxon>Platyhelminthes</taxon>
        <taxon>Trematoda</taxon>
        <taxon>Digenea</taxon>
        <taxon>Strigeidida</taxon>
        <taxon>Schistosomatoidea</taxon>
        <taxon>Schistosomatidae</taxon>
        <taxon>Schistosoma</taxon>
    </lineage>
</organism>
<name>A0A183QVE7_9TREM</name>
<reference evidence="2" key="2">
    <citation type="submission" date="2023-11" db="UniProtKB">
        <authorList>
            <consortium name="WormBaseParasite"/>
        </authorList>
    </citation>
    <scope>IDENTIFICATION</scope>
</reference>
<reference evidence="1" key="1">
    <citation type="submission" date="2022-06" db="EMBL/GenBank/DDBJ databases">
        <authorList>
            <person name="Berger JAMES D."/>
            <person name="Berger JAMES D."/>
        </authorList>
    </citation>
    <scope>NUCLEOTIDE SEQUENCE [LARGE SCALE GENOMIC DNA]</scope>
</reference>
<accession>A0A183QVE7</accession>
<sequence length="66" mass="7585">MSVYSEVSPPPRQLFSCSNNYSMDKALLTRIKQEVENSMTLTKKLPEIYDFDSEYLTSNNTSKISL</sequence>
<evidence type="ECO:0000313" key="1">
    <source>
        <dbReference type="Proteomes" id="UP000050792"/>
    </source>
</evidence>
<dbReference type="AlphaFoldDB" id="A0A183QVE7"/>
<proteinExistence type="predicted"/>